<feature type="domain" description="C2H2-type" evidence="11">
    <location>
        <begin position="380"/>
        <end position="408"/>
    </location>
</feature>
<evidence type="ECO:0000256" key="5">
    <source>
        <dbReference type="ARBA" id="ARBA00022833"/>
    </source>
</evidence>
<evidence type="ECO:0000256" key="1">
    <source>
        <dbReference type="ARBA" id="ARBA00004123"/>
    </source>
</evidence>
<keyword evidence="6" id="KW-0805">Transcription regulation</keyword>
<evidence type="ECO:0000256" key="3">
    <source>
        <dbReference type="ARBA" id="ARBA00022737"/>
    </source>
</evidence>
<feature type="compositionally biased region" description="Low complexity" evidence="10">
    <location>
        <begin position="64"/>
        <end position="74"/>
    </location>
</feature>
<keyword evidence="3" id="KW-0677">Repeat</keyword>
<dbReference type="InterPro" id="IPR013087">
    <property type="entry name" value="Znf_C2H2_type"/>
</dbReference>
<dbReference type="PROSITE" id="PS50157">
    <property type="entry name" value="ZINC_FINGER_C2H2_2"/>
    <property type="match status" value="12"/>
</dbReference>
<dbReference type="EnsemblMetazoa" id="XM_030977762">
    <property type="protein sequence ID" value="XP_030833622"/>
    <property type="gene ID" value="LOC763076"/>
</dbReference>
<evidence type="ECO:0000256" key="9">
    <source>
        <dbReference type="PROSITE-ProRule" id="PRU00042"/>
    </source>
</evidence>
<feature type="region of interest" description="Disordered" evidence="10">
    <location>
        <begin position="147"/>
        <end position="206"/>
    </location>
</feature>
<dbReference type="FunFam" id="3.30.160.60:FF:000100">
    <property type="entry name" value="Zinc finger 45-like"/>
    <property type="match status" value="1"/>
</dbReference>
<dbReference type="InterPro" id="IPR036236">
    <property type="entry name" value="Znf_C2H2_sf"/>
</dbReference>
<dbReference type="PROSITE" id="PS00028">
    <property type="entry name" value="ZINC_FINGER_C2H2_1"/>
    <property type="match status" value="10"/>
</dbReference>
<dbReference type="InterPro" id="IPR046341">
    <property type="entry name" value="SET_dom_sf"/>
</dbReference>
<dbReference type="InterPro" id="IPR001214">
    <property type="entry name" value="SET_dom"/>
</dbReference>
<evidence type="ECO:0000256" key="2">
    <source>
        <dbReference type="ARBA" id="ARBA00022723"/>
    </source>
</evidence>
<evidence type="ECO:0000256" key="8">
    <source>
        <dbReference type="ARBA" id="ARBA00023242"/>
    </source>
</evidence>
<dbReference type="RefSeq" id="XP_030833622.1">
    <property type="nucleotide sequence ID" value="XM_030977762.1"/>
</dbReference>
<dbReference type="GeneID" id="763076"/>
<keyword evidence="4 9" id="KW-0863">Zinc-finger</keyword>
<feature type="region of interest" description="Disordered" evidence="10">
    <location>
        <begin position="51"/>
        <end position="91"/>
    </location>
</feature>
<dbReference type="SUPFAM" id="SSF82199">
    <property type="entry name" value="SET domain"/>
    <property type="match status" value="1"/>
</dbReference>
<feature type="domain" description="C2H2-type" evidence="11">
    <location>
        <begin position="917"/>
        <end position="944"/>
    </location>
</feature>
<dbReference type="Pfam" id="PF21549">
    <property type="entry name" value="PRDM2_PR"/>
    <property type="match status" value="1"/>
</dbReference>
<dbReference type="OMA" id="HLSRHMH"/>
<dbReference type="PROSITE" id="PS50280">
    <property type="entry name" value="SET"/>
    <property type="match status" value="1"/>
</dbReference>
<protein>
    <submittedName>
        <fullName evidence="13">Uncharacterized protein</fullName>
    </submittedName>
</protein>
<dbReference type="GO" id="GO:0006357">
    <property type="term" value="P:regulation of transcription by RNA polymerase II"/>
    <property type="evidence" value="ECO:0000318"/>
    <property type="project" value="GO_Central"/>
</dbReference>
<proteinExistence type="predicted"/>
<comment type="subcellular location">
    <subcellularLocation>
        <location evidence="1">Nucleus</location>
    </subcellularLocation>
</comment>
<evidence type="ECO:0000313" key="14">
    <source>
        <dbReference type="Proteomes" id="UP000007110"/>
    </source>
</evidence>
<dbReference type="PANTHER" id="PTHR16515">
    <property type="entry name" value="PR DOMAIN ZINC FINGER PROTEIN"/>
    <property type="match status" value="1"/>
</dbReference>
<sequence length="981" mass="111973">MDYLDYDNQNQPSGQQQQPHSTASIPHHPNHSHHQPAMNHSFPQHLQLQPVSQQHSAYLQPHHSQSSAASTAASPHLQHLPPPQGGLSVPFLHHGAPLGFASVRGGEGGTERSILHRDVPPISHRVQVRGVPQVMESIFSSVIQEGVDPSVGHLEPPAPSSLEPEPSTPQQLPSHSTATPTQPTTTPTRPVATPTHPSRPPLSEKPARIMVNDGNLQRNAGQKLGKTGNAKKPMLHAILPEGFSYQFADKGGRTIQGVVVDRFIQKSQWFGPFNGTLLDEEAGQDIGSTWELCLQGNVWFYLDGKNKIHNNWLYHINPARTREEQNLEAFQHYGDIYFRALDNVQPGTELKVFYSDEYMEKIGCSVKLEDLGYDKEADCFRCHRCERTYNTSKSMLRHFKYSHSKEDQTPSRSSNLKERISKKARLMESLKQPLEGRSHLEPPETSWSIRELLCDKEEHFVCVTCGKHFPTNGRLKAHERFHESTCEKFECDMCGAVFKTSLSLMRHKKIHTEIQFKCTLCFKKYTCRSHLSRHMHTAHGFERVRGKILCMGCSRKFLLEDDMLKHLKSCKGLQTVMKERTQVSSEDDDNGTSSRGEEGLDPDEDQRNTAKSLERHGKVHADRESECTLCHKHYSSRSHLSRHMHTVHGFERVRGKIVCMGCSKMFCLEENMSQHLRRCKGLRELLKRKKNLRKISSNSDDDDDDGFIPNEEEESCGVLKALEGPDRAMGQSTMGDLNETETFGVETNRQGEDSKGRVIDMLGVRSFQDASKPFKCSYCTKRFLTKNRLLRHKHNRHPKSSVFKCDHCDQTFPYKHRLLKHLPTHNKDKRYKCQLCPRSFASEIALSNHQEEHTDARPHKCEPCIRAFRTRKLLLSHNRRIHAVREMRFACSFCDKKFPERTNLVLHERRHKGIRPHVCLACGKAFTSKHCLITHMRIHTGEKPFKCNLCGKCFPLNHHLEQHLMSHSRQGNANYAGNASP</sequence>
<feature type="region of interest" description="Disordered" evidence="10">
    <location>
        <begin position="1"/>
        <end position="39"/>
    </location>
</feature>
<dbReference type="GO" id="GO:0005694">
    <property type="term" value="C:chromosome"/>
    <property type="evidence" value="ECO:0000318"/>
    <property type="project" value="GO_Central"/>
</dbReference>
<feature type="compositionally biased region" description="Low complexity" evidence="10">
    <location>
        <begin position="8"/>
        <end position="19"/>
    </location>
</feature>
<dbReference type="InParanoid" id="A0A7M7NAC0"/>
<dbReference type="KEGG" id="spu:763076"/>
<feature type="domain" description="SET" evidence="12">
    <location>
        <begin position="240"/>
        <end position="355"/>
    </location>
</feature>
<evidence type="ECO:0000256" key="7">
    <source>
        <dbReference type="ARBA" id="ARBA00023163"/>
    </source>
</evidence>
<feature type="compositionally biased region" description="Low complexity" evidence="10">
    <location>
        <begin position="160"/>
        <end position="196"/>
    </location>
</feature>
<feature type="domain" description="C2H2-type" evidence="11">
    <location>
        <begin position="625"/>
        <end position="653"/>
    </location>
</feature>
<feature type="domain" description="C2H2-type" evidence="11">
    <location>
        <begin position="803"/>
        <end position="830"/>
    </location>
</feature>
<dbReference type="OrthoDB" id="6105938at2759"/>
<dbReference type="Gene3D" id="2.170.270.10">
    <property type="entry name" value="SET domain"/>
    <property type="match status" value="1"/>
</dbReference>
<dbReference type="AlphaFoldDB" id="A0A7M7NAC0"/>
<name>A0A7M7NAC0_STRPU</name>
<dbReference type="GO" id="GO:0032502">
    <property type="term" value="P:developmental process"/>
    <property type="evidence" value="ECO:0007669"/>
    <property type="project" value="UniProtKB-ARBA"/>
</dbReference>
<dbReference type="SMART" id="SM00355">
    <property type="entry name" value="ZnF_C2H2"/>
    <property type="match status" value="13"/>
</dbReference>
<dbReference type="PANTHER" id="PTHR16515:SF49">
    <property type="entry name" value="GASTRULA ZINC FINGER PROTEIN XLCGF49.1-LIKE-RELATED"/>
    <property type="match status" value="1"/>
</dbReference>
<dbReference type="InterPro" id="IPR050331">
    <property type="entry name" value="Zinc_finger"/>
</dbReference>
<dbReference type="FunFam" id="3.30.160.60:FF:000202">
    <property type="entry name" value="Zinc finger protein 574"/>
    <property type="match status" value="1"/>
</dbReference>
<dbReference type="SUPFAM" id="SSF57667">
    <property type="entry name" value="beta-beta-alpha zinc fingers"/>
    <property type="match status" value="5"/>
</dbReference>
<organism evidence="13 14">
    <name type="scientific">Strongylocentrotus purpuratus</name>
    <name type="common">Purple sea urchin</name>
    <dbReference type="NCBI Taxonomy" id="7668"/>
    <lineage>
        <taxon>Eukaryota</taxon>
        <taxon>Metazoa</taxon>
        <taxon>Echinodermata</taxon>
        <taxon>Eleutherozoa</taxon>
        <taxon>Echinozoa</taxon>
        <taxon>Echinoidea</taxon>
        <taxon>Euechinoidea</taxon>
        <taxon>Echinacea</taxon>
        <taxon>Camarodonta</taxon>
        <taxon>Echinidea</taxon>
        <taxon>Strongylocentrotidae</taxon>
        <taxon>Strongylocentrotus</taxon>
    </lineage>
</organism>
<evidence type="ECO:0000259" key="11">
    <source>
        <dbReference type="PROSITE" id="PS50157"/>
    </source>
</evidence>
<evidence type="ECO:0000259" key="12">
    <source>
        <dbReference type="PROSITE" id="PS50280"/>
    </source>
</evidence>
<feature type="domain" description="C2H2-type" evidence="11">
    <location>
        <begin position="945"/>
        <end position="972"/>
    </location>
</feature>
<feature type="domain" description="C2H2-type" evidence="11">
    <location>
        <begin position="516"/>
        <end position="544"/>
    </location>
</feature>
<reference evidence="14" key="1">
    <citation type="submission" date="2015-02" db="EMBL/GenBank/DDBJ databases">
        <title>Genome sequencing for Strongylocentrotus purpuratus.</title>
        <authorList>
            <person name="Murali S."/>
            <person name="Liu Y."/>
            <person name="Vee V."/>
            <person name="English A."/>
            <person name="Wang M."/>
            <person name="Skinner E."/>
            <person name="Han Y."/>
            <person name="Muzny D.M."/>
            <person name="Worley K.C."/>
            <person name="Gibbs R.A."/>
        </authorList>
    </citation>
    <scope>NUCLEOTIDE SEQUENCE</scope>
</reference>
<feature type="domain" description="C2H2-type" evidence="11">
    <location>
        <begin position="489"/>
        <end position="516"/>
    </location>
</feature>
<feature type="domain" description="C2H2-type" evidence="11">
    <location>
        <begin position="859"/>
        <end position="887"/>
    </location>
</feature>
<feature type="region of interest" description="Disordered" evidence="10">
    <location>
        <begin position="581"/>
        <end position="608"/>
    </location>
</feature>
<dbReference type="Pfam" id="PF00096">
    <property type="entry name" value="zf-C2H2"/>
    <property type="match status" value="6"/>
</dbReference>
<dbReference type="GO" id="GO:0008270">
    <property type="term" value="F:zinc ion binding"/>
    <property type="evidence" value="ECO:0007669"/>
    <property type="project" value="UniProtKB-KW"/>
</dbReference>
<feature type="domain" description="C2H2-type" evidence="11">
    <location>
        <begin position="774"/>
        <end position="797"/>
    </location>
</feature>
<accession>A0A7M7NAC0</accession>
<dbReference type="Proteomes" id="UP000007110">
    <property type="component" value="Unassembled WGS sequence"/>
</dbReference>
<feature type="domain" description="C2H2-type" evidence="11">
    <location>
        <begin position="831"/>
        <end position="858"/>
    </location>
</feature>
<keyword evidence="8" id="KW-0539">Nucleus</keyword>
<keyword evidence="7" id="KW-0804">Transcription</keyword>
<evidence type="ECO:0000256" key="6">
    <source>
        <dbReference type="ARBA" id="ARBA00023015"/>
    </source>
</evidence>
<feature type="domain" description="C2H2-type" evidence="11">
    <location>
        <begin position="460"/>
        <end position="487"/>
    </location>
</feature>
<evidence type="ECO:0000256" key="10">
    <source>
        <dbReference type="SAM" id="MobiDB-lite"/>
    </source>
</evidence>
<keyword evidence="14" id="KW-1185">Reference proteome</keyword>
<reference evidence="13" key="2">
    <citation type="submission" date="2021-01" db="UniProtKB">
        <authorList>
            <consortium name="EnsemblMetazoa"/>
        </authorList>
    </citation>
    <scope>IDENTIFICATION</scope>
</reference>
<evidence type="ECO:0000256" key="4">
    <source>
        <dbReference type="ARBA" id="ARBA00022771"/>
    </source>
</evidence>
<dbReference type="Gene3D" id="3.30.160.60">
    <property type="entry name" value="Classic Zinc Finger"/>
    <property type="match status" value="8"/>
</dbReference>
<keyword evidence="5" id="KW-0862">Zinc</keyword>
<dbReference type="GO" id="GO:0005634">
    <property type="term" value="C:nucleus"/>
    <property type="evidence" value="ECO:0007669"/>
    <property type="project" value="UniProtKB-SubCell"/>
</dbReference>
<keyword evidence="2" id="KW-0479">Metal-binding</keyword>
<evidence type="ECO:0000313" key="13">
    <source>
        <dbReference type="EnsemblMetazoa" id="XP_030833622"/>
    </source>
</evidence>
<feature type="domain" description="C2H2-type" evidence="11">
    <location>
        <begin position="889"/>
        <end position="916"/>
    </location>
</feature>
<dbReference type="GO" id="GO:0043035">
    <property type="term" value="F:chromatin insulator sequence binding"/>
    <property type="evidence" value="ECO:0000318"/>
    <property type="project" value="GO_Central"/>
</dbReference>